<gene>
    <name evidence="5" type="ORF">JIN84_00905</name>
</gene>
<dbReference type="RefSeq" id="WP_200349126.1">
    <property type="nucleotide sequence ID" value="NZ_BAABHZ010000005.1"/>
</dbReference>
<dbReference type="Proteomes" id="UP000600139">
    <property type="component" value="Unassembled WGS sequence"/>
</dbReference>
<proteinExistence type="inferred from homology"/>
<dbReference type="Pfam" id="PF03965">
    <property type="entry name" value="Penicillinase_R"/>
    <property type="match status" value="1"/>
</dbReference>
<keyword evidence="2" id="KW-0805">Transcription regulation</keyword>
<name>A0A934QZZ5_9BACT</name>
<evidence type="ECO:0000313" key="5">
    <source>
        <dbReference type="EMBL" id="MBK1814167.1"/>
    </source>
</evidence>
<evidence type="ECO:0000256" key="1">
    <source>
        <dbReference type="ARBA" id="ARBA00011046"/>
    </source>
</evidence>
<comment type="similarity">
    <text evidence="1">Belongs to the BlaI transcriptional regulatory family.</text>
</comment>
<keyword evidence="6" id="KW-1185">Reference proteome</keyword>
<dbReference type="EMBL" id="JAENIK010000001">
    <property type="protein sequence ID" value="MBK1814167.1"/>
    <property type="molecule type" value="Genomic_DNA"/>
</dbReference>
<evidence type="ECO:0000256" key="3">
    <source>
        <dbReference type="ARBA" id="ARBA00023125"/>
    </source>
</evidence>
<comment type="caution">
    <text evidence="5">The sequence shown here is derived from an EMBL/GenBank/DDBJ whole genome shotgun (WGS) entry which is preliminary data.</text>
</comment>
<keyword evidence="3" id="KW-0238">DNA-binding</keyword>
<dbReference type="SUPFAM" id="SSF46785">
    <property type="entry name" value="Winged helix' DNA-binding domain"/>
    <property type="match status" value="1"/>
</dbReference>
<dbReference type="GO" id="GO:0045892">
    <property type="term" value="P:negative regulation of DNA-templated transcription"/>
    <property type="evidence" value="ECO:0007669"/>
    <property type="project" value="InterPro"/>
</dbReference>
<dbReference type="AlphaFoldDB" id="A0A934QZZ5"/>
<organism evidence="5 6">
    <name type="scientific">Luteolibacter yonseiensis</name>
    <dbReference type="NCBI Taxonomy" id="1144680"/>
    <lineage>
        <taxon>Bacteria</taxon>
        <taxon>Pseudomonadati</taxon>
        <taxon>Verrucomicrobiota</taxon>
        <taxon>Verrucomicrobiia</taxon>
        <taxon>Verrucomicrobiales</taxon>
        <taxon>Verrucomicrobiaceae</taxon>
        <taxon>Luteolibacter</taxon>
    </lineage>
</organism>
<dbReference type="InterPro" id="IPR005650">
    <property type="entry name" value="BlaI_family"/>
</dbReference>
<evidence type="ECO:0000256" key="4">
    <source>
        <dbReference type="ARBA" id="ARBA00023163"/>
    </source>
</evidence>
<keyword evidence="4" id="KW-0804">Transcription</keyword>
<reference evidence="5" key="1">
    <citation type="submission" date="2021-01" db="EMBL/GenBank/DDBJ databases">
        <title>Modified the classification status of verrucomicrobia.</title>
        <authorList>
            <person name="Feng X."/>
        </authorList>
    </citation>
    <scope>NUCLEOTIDE SEQUENCE</scope>
    <source>
        <strain evidence="5">JCM 18052</strain>
    </source>
</reference>
<protein>
    <submittedName>
        <fullName evidence="5">BlaI/MecI/CopY family transcriptional regulator</fullName>
    </submittedName>
</protein>
<accession>A0A934QZZ5</accession>
<dbReference type="Gene3D" id="1.10.10.10">
    <property type="entry name" value="Winged helix-like DNA-binding domain superfamily/Winged helix DNA-binding domain"/>
    <property type="match status" value="1"/>
</dbReference>
<evidence type="ECO:0000313" key="6">
    <source>
        <dbReference type="Proteomes" id="UP000600139"/>
    </source>
</evidence>
<dbReference type="PIRSF" id="PIRSF019455">
    <property type="entry name" value="CopR_AtkY"/>
    <property type="match status" value="1"/>
</dbReference>
<dbReference type="InterPro" id="IPR036388">
    <property type="entry name" value="WH-like_DNA-bd_sf"/>
</dbReference>
<sequence>MAGRSSSSLTDNEWLLMNIVWELKRCAARDASKLAEERHGWAATTTKTYLARLVEKKRLKATRIGNSFLYEPKTSMSASLREAADHLLDKMPGSLGGPLLAYMIGKTRLGVDDVAELRRVLAEAEDQPPAGDKEP</sequence>
<dbReference type="GO" id="GO:0003677">
    <property type="term" value="F:DNA binding"/>
    <property type="evidence" value="ECO:0007669"/>
    <property type="project" value="UniProtKB-KW"/>
</dbReference>
<dbReference type="InterPro" id="IPR036390">
    <property type="entry name" value="WH_DNA-bd_sf"/>
</dbReference>
<evidence type="ECO:0000256" key="2">
    <source>
        <dbReference type="ARBA" id="ARBA00023015"/>
    </source>
</evidence>